<organism evidence="1 2">
    <name type="scientific">Streptomyces liangshanensis</name>
    <dbReference type="NCBI Taxonomy" id="2717324"/>
    <lineage>
        <taxon>Bacteria</taxon>
        <taxon>Bacillati</taxon>
        <taxon>Actinomycetota</taxon>
        <taxon>Actinomycetes</taxon>
        <taxon>Kitasatosporales</taxon>
        <taxon>Streptomycetaceae</taxon>
        <taxon>Streptomyces</taxon>
    </lineage>
</organism>
<keyword evidence="2" id="KW-1185">Reference proteome</keyword>
<accession>A0A6G9H1I6</accession>
<proteinExistence type="predicted"/>
<dbReference type="PROSITE" id="PS51318">
    <property type="entry name" value="TAT"/>
    <property type="match status" value="1"/>
</dbReference>
<gene>
    <name evidence="1" type="ORF">HA039_20635</name>
</gene>
<evidence type="ECO:0000313" key="2">
    <source>
        <dbReference type="Proteomes" id="UP000501179"/>
    </source>
</evidence>
<name>A0A6G9H1I6_9ACTN</name>
<evidence type="ECO:0000313" key="1">
    <source>
        <dbReference type="EMBL" id="QIQ04388.1"/>
    </source>
</evidence>
<sequence>MPLNTTNRRGVLKAAVGVAGAAAAVSVAGVLPAAAHGRPHRRRLPSIPGMVGDRWANEFWYEYDERFYYNPTPELVEAVDVITAPFGDFTQTDAAWAAARASGRYPRSFIELIKPNKDAFELLSRAQRDVYDEFYGGDPKGLLFAFQEFGQGVLFDPRRPAGNKVHMMNYTPPAFTHAYHRWHPFLAGFQLLNVDKHWWAHINRLAGTAWELQSIGQPVNDANDNKRLPRRTVDGVTRKWLRRDTRQIDKAFDSYPYPADIGRF</sequence>
<reference evidence="1 2" key="1">
    <citation type="submission" date="2020-03" db="EMBL/GenBank/DDBJ databases">
        <title>A novel species.</title>
        <authorList>
            <person name="Gao J."/>
        </authorList>
    </citation>
    <scope>NUCLEOTIDE SEQUENCE [LARGE SCALE GENOMIC DNA]</scope>
    <source>
        <strain evidence="1 2">QMT-12</strain>
    </source>
</reference>
<protein>
    <submittedName>
        <fullName evidence="1">Tat pathway signal sequence domain protein</fullName>
    </submittedName>
</protein>
<dbReference type="KEGG" id="slia:HA039_20635"/>
<dbReference type="EMBL" id="CP050177">
    <property type="protein sequence ID" value="QIQ04388.1"/>
    <property type="molecule type" value="Genomic_DNA"/>
</dbReference>
<dbReference type="InterPro" id="IPR006311">
    <property type="entry name" value="TAT_signal"/>
</dbReference>
<dbReference type="RefSeq" id="WP_167032124.1">
    <property type="nucleotide sequence ID" value="NZ_CP050177.1"/>
</dbReference>
<dbReference type="Proteomes" id="UP000501179">
    <property type="component" value="Chromosome"/>
</dbReference>
<dbReference type="AlphaFoldDB" id="A0A6G9H1I6"/>